<comment type="caution">
    <text evidence="1">The sequence shown here is derived from an EMBL/GenBank/DDBJ whole genome shotgun (WGS) entry which is preliminary data.</text>
</comment>
<dbReference type="Pfam" id="PF02021">
    <property type="entry name" value="UPF0102"/>
    <property type="match status" value="1"/>
</dbReference>
<name>A0A7C4H8N3_THEPE</name>
<accession>A0A7C4H8N3</accession>
<dbReference type="InterPro" id="IPR011335">
    <property type="entry name" value="Restrct_endonuc-II-like"/>
</dbReference>
<dbReference type="InterPro" id="IPR011856">
    <property type="entry name" value="tRNA_endonuc-like_dom_sf"/>
</dbReference>
<dbReference type="PANTHER" id="PTHR34314:SF6">
    <property type="entry name" value="DUF3782 DOMAIN-CONTAINING PROTEIN"/>
    <property type="match status" value="1"/>
</dbReference>
<dbReference type="PANTHER" id="PTHR34314">
    <property type="entry name" value="CRENARCHAEAL PROTEIN, PUTATIVE-RELATED"/>
    <property type="match status" value="1"/>
</dbReference>
<dbReference type="Gene3D" id="3.40.1350.10">
    <property type="match status" value="1"/>
</dbReference>
<gene>
    <name evidence="1" type="ORF">ENU21_02600</name>
</gene>
<dbReference type="InterPro" id="IPR003509">
    <property type="entry name" value="UPF0102_YraN-like"/>
</dbReference>
<evidence type="ECO:0000313" key="1">
    <source>
        <dbReference type="EMBL" id="HGM46631.1"/>
    </source>
</evidence>
<organism evidence="1">
    <name type="scientific">Thermofilum pendens</name>
    <dbReference type="NCBI Taxonomy" id="2269"/>
    <lineage>
        <taxon>Archaea</taxon>
        <taxon>Thermoproteota</taxon>
        <taxon>Thermoprotei</taxon>
        <taxon>Thermofilales</taxon>
        <taxon>Thermofilaceae</taxon>
        <taxon>Thermofilum</taxon>
    </lineage>
</organism>
<protein>
    <submittedName>
        <fullName evidence="1">Recombinase RecB</fullName>
    </submittedName>
</protein>
<proteinExistence type="predicted"/>
<dbReference type="GO" id="GO:0003676">
    <property type="term" value="F:nucleic acid binding"/>
    <property type="evidence" value="ECO:0007669"/>
    <property type="project" value="InterPro"/>
</dbReference>
<dbReference type="SUPFAM" id="SSF52980">
    <property type="entry name" value="Restriction endonuclease-like"/>
    <property type="match status" value="1"/>
</dbReference>
<sequence length="209" mass="23052">MGRGLWSELLAELVLELEGFEVVKRQEKILRGGEEVGEVDIIARKGNDLFAVEVKSGKISVGDVRQAYTNSVLLGFKPLLIARGFSDKAAEELAKELGVEVFLLPEYFHFVSMEELTAAIEQAVVRVLDQLVPAQVEALSSEDILVLEALALSSDFSEAARRANFSEADLGKRLDEMRRRGVVTRVTGFAALRLQAKLILLARRALKPT</sequence>
<dbReference type="EMBL" id="DTBQ01000073">
    <property type="protein sequence ID" value="HGM46631.1"/>
    <property type="molecule type" value="Genomic_DNA"/>
</dbReference>
<dbReference type="AlphaFoldDB" id="A0A7C4H8N3"/>
<reference evidence="1" key="1">
    <citation type="journal article" date="2020" name="mSystems">
        <title>Genome- and Community-Level Interaction Insights into Carbon Utilization and Element Cycling Functions of Hydrothermarchaeota in Hydrothermal Sediment.</title>
        <authorList>
            <person name="Zhou Z."/>
            <person name="Liu Y."/>
            <person name="Xu W."/>
            <person name="Pan J."/>
            <person name="Luo Z.H."/>
            <person name="Li M."/>
        </authorList>
    </citation>
    <scope>NUCLEOTIDE SEQUENCE</scope>
    <source>
        <strain evidence="1">SpSt-649</strain>
    </source>
</reference>